<dbReference type="Proteomes" id="UP000001591">
    <property type="component" value="Chromosome"/>
</dbReference>
<name>B6IQB5_RHOCS</name>
<reference evidence="2 3" key="1">
    <citation type="journal article" date="2010" name="BMC Genomics">
        <title>Metabolic flexibility revealed in the genome of the cyst-forming alpha-1 proteobacterium Rhodospirillum centenum.</title>
        <authorList>
            <person name="Lu Y.K."/>
            <person name="Marden J."/>
            <person name="Han M."/>
            <person name="Swingley W.D."/>
            <person name="Mastrian S.D."/>
            <person name="Chowdhury S.R."/>
            <person name="Hao J."/>
            <person name="Helmy T."/>
            <person name="Kim S."/>
            <person name="Kurdoglu A.A."/>
            <person name="Matthies H.J."/>
            <person name="Rollo D."/>
            <person name="Stothard P."/>
            <person name="Blankenship R.E."/>
            <person name="Bauer C.E."/>
            <person name="Touchman J.W."/>
        </authorList>
    </citation>
    <scope>NUCLEOTIDE SEQUENCE [LARGE SCALE GENOMIC DNA]</scope>
    <source>
        <strain evidence="3">ATCC 51521 / SW</strain>
    </source>
</reference>
<dbReference type="OrthoDB" id="7306454at2"/>
<organism evidence="2 3">
    <name type="scientific">Rhodospirillum centenum (strain ATCC 51521 / SW)</name>
    <dbReference type="NCBI Taxonomy" id="414684"/>
    <lineage>
        <taxon>Bacteria</taxon>
        <taxon>Pseudomonadati</taxon>
        <taxon>Pseudomonadota</taxon>
        <taxon>Alphaproteobacteria</taxon>
        <taxon>Rhodospirillales</taxon>
        <taxon>Rhodospirillaceae</taxon>
        <taxon>Rhodospirillum</taxon>
    </lineage>
</organism>
<gene>
    <name evidence="2" type="ordered locus">RC1_0202</name>
</gene>
<feature type="compositionally biased region" description="Basic and acidic residues" evidence="1">
    <location>
        <begin position="20"/>
        <end position="40"/>
    </location>
</feature>
<feature type="compositionally biased region" description="Basic and acidic residues" evidence="1">
    <location>
        <begin position="97"/>
        <end position="108"/>
    </location>
</feature>
<accession>B6IQB5</accession>
<dbReference type="KEGG" id="rce:RC1_0202"/>
<feature type="region of interest" description="Disordered" evidence="1">
    <location>
        <begin position="1"/>
        <end position="57"/>
    </location>
</feature>
<feature type="region of interest" description="Disordered" evidence="1">
    <location>
        <begin position="87"/>
        <end position="108"/>
    </location>
</feature>
<evidence type="ECO:0000313" key="3">
    <source>
        <dbReference type="Proteomes" id="UP000001591"/>
    </source>
</evidence>
<evidence type="ECO:0000256" key="1">
    <source>
        <dbReference type="SAM" id="MobiDB-lite"/>
    </source>
</evidence>
<protein>
    <submittedName>
        <fullName evidence="2">Uncharacterized protein</fullName>
    </submittedName>
</protein>
<sequence length="108" mass="12214">MSERKAVEGVSASEAATKMRLPERVVTEARTREAREEKPPEPPPPPIEPSPSYRPYRVQLDPETSRLFTEVIDPRTGHVLLRIPPSYVPSDETSEAPEARVVRKEIEL</sequence>
<evidence type="ECO:0000313" key="2">
    <source>
        <dbReference type="EMBL" id="ACI97651.1"/>
    </source>
</evidence>
<dbReference type="RefSeq" id="WP_012565442.1">
    <property type="nucleotide sequence ID" value="NC_011420.2"/>
</dbReference>
<dbReference type="STRING" id="414684.RC1_0202"/>
<proteinExistence type="predicted"/>
<keyword evidence="3" id="KW-1185">Reference proteome</keyword>
<dbReference type="HOGENOM" id="CLU_2194884_0_0_5"/>
<dbReference type="EMBL" id="CP000613">
    <property type="protein sequence ID" value="ACI97651.1"/>
    <property type="molecule type" value="Genomic_DNA"/>
</dbReference>
<dbReference type="AlphaFoldDB" id="B6IQB5"/>